<evidence type="ECO:0000256" key="4">
    <source>
        <dbReference type="PROSITE-ProRule" id="PRU00335"/>
    </source>
</evidence>
<dbReference type="Gene3D" id="1.10.357.10">
    <property type="entry name" value="Tetracycline Repressor, domain 2"/>
    <property type="match status" value="1"/>
</dbReference>
<dbReference type="GO" id="GO:0003700">
    <property type="term" value="F:DNA-binding transcription factor activity"/>
    <property type="evidence" value="ECO:0007669"/>
    <property type="project" value="TreeGrafter"/>
</dbReference>
<evidence type="ECO:0000313" key="8">
    <source>
        <dbReference type="Proteomes" id="UP000182229"/>
    </source>
</evidence>
<evidence type="ECO:0000259" key="6">
    <source>
        <dbReference type="PROSITE" id="PS50977"/>
    </source>
</evidence>
<dbReference type="PRINTS" id="PR00455">
    <property type="entry name" value="HTHTETR"/>
</dbReference>
<dbReference type="GO" id="GO:0000976">
    <property type="term" value="F:transcription cis-regulatory region binding"/>
    <property type="evidence" value="ECO:0007669"/>
    <property type="project" value="TreeGrafter"/>
</dbReference>
<dbReference type="InterPro" id="IPR009057">
    <property type="entry name" value="Homeodomain-like_sf"/>
</dbReference>
<proteinExistence type="predicted"/>
<dbReference type="EMBL" id="MPIN01000003">
    <property type="protein sequence ID" value="OJH40379.1"/>
    <property type="molecule type" value="Genomic_DNA"/>
</dbReference>
<dbReference type="PANTHER" id="PTHR30055">
    <property type="entry name" value="HTH-TYPE TRANSCRIPTIONAL REGULATOR RUTR"/>
    <property type="match status" value="1"/>
</dbReference>
<dbReference type="PROSITE" id="PS50977">
    <property type="entry name" value="HTH_TETR_2"/>
    <property type="match status" value="1"/>
</dbReference>
<organism evidence="7 8">
    <name type="scientific">Cystobacter ferrugineus</name>
    <dbReference type="NCBI Taxonomy" id="83449"/>
    <lineage>
        <taxon>Bacteria</taxon>
        <taxon>Pseudomonadati</taxon>
        <taxon>Myxococcota</taxon>
        <taxon>Myxococcia</taxon>
        <taxon>Myxococcales</taxon>
        <taxon>Cystobacterineae</taxon>
        <taxon>Archangiaceae</taxon>
        <taxon>Cystobacter</taxon>
    </lineage>
</organism>
<feature type="domain" description="HTH tetR-type" evidence="6">
    <location>
        <begin position="22"/>
        <end position="82"/>
    </location>
</feature>
<reference evidence="8" key="1">
    <citation type="submission" date="2016-11" db="EMBL/GenBank/DDBJ databases">
        <authorList>
            <person name="Shukria A."/>
            <person name="Stevens D.C."/>
        </authorList>
    </citation>
    <scope>NUCLEOTIDE SEQUENCE [LARGE SCALE GENOMIC DNA]</scope>
    <source>
        <strain evidence="8">Cbfe23</strain>
    </source>
</reference>
<dbReference type="Pfam" id="PF00440">
    <property type="entry name" value="TetR_N"/>
    <property type="match status" value="1"/>
</dbReference>
<dbReference type="Pfam" id="PF17938">
    <property type="entry name" value="TetR_C_29"/>
    <property type="match status" value="1"/>
</dbReference>
<evidence type="ECO:0000313" key="7">
    <source>
        <dbReference type="EMBL" id="OJH40379.1"/>
    </source>
</evidence>
<sequence>MGEDESARSEQDGGVSKEPTQSAGRADILAAALHEFADHGFTGATTAGIARRAGVTQPLVHHHFGSKQGLWSAVLTQFYQDLTAALEHTIQQVEAEGVDRRTRLARLLHALMAFFGRRPELSRLLRVESSVSGAMSEEIHTRWISKQVELFRRELAAAVEDGTLPPVDPRMAYPLIIGACIQPFSEPETVRLAFGLDMHHPANVEQYANFAVDVLLRGLGAPPEPPRPPRTRRR</sequence>
<dbReference type="PANTHER" id="PTHR30055:SF234">
    <property type="entry name" value="HTH-TYPE TRANSCRIPTIONAL REGULATOR BETI"/>
    <property type="match status" value="1"/>
</dbReference>
<protein>
    <recommendedName>
        <fullName evidence="6">HTH tetR-type domain-containing protein</fullName>
    </recommendedName>
</protein>
<evidence type="ECO:0000256" key="3">
    <source>
        <dbReference type="ARBA" id="ARBA00023163"/>
    </source>
</evidence>
<evidence type="ECO:0000256" key="1">
    <source>
        <dbReference type="ARBA" id="ARBA00023015"/>
    </source>
</evidence>
<comment type="caution">
    <text evidence="7">The sequence shown here is derived from an EMBL/GenBank/DDBJ whole genome shotgun (WGS) entry which is preliminary data.</text>
</comment>
<dbReference type="PROSITE" id="PS01081">
    <property type="entry name" value="HTH_TETR_1"/>
    <property type="match status" value="1"/>
</dbReference>
<evidence type="ECO:0000256" key="5">
    <source>
        <dbReference type="SAM" id="MobiDB-lite"/>
    </source>
</evidence>
<feature type="DNA-binding region" description="H-T-H motif" evidence="4">
    <location>
        <begin position="45"/>
        <end position="64"/>
    </location>
</feature>
<dbReference type="SUPFAM" id="SSF48498">
    <property type="entry name" value="Tetracyclin repressor-like, C-terminal domain"/>
    <property type="match status" value="1"/>
</dbReference>
<dbReference type="STRING" id="83449.BON30_15240"/>
<feature type="compositionally biased region" description="Basic and acidic residues" evidence="5">
    <location>
        <begin position="1"/>
        <end position="11"/>
    </location>
</feature>
<dbReference type="InterPro" id="IPR041474">
    <property type="entry name" value="NicS_C"/>
</dbReference>
<dbReference type="InterPro" id="IPR036271">
    <property type="entry name" value="Tet_transcr_reg_TetR-rel_C_sf"/>
</dbReference>
<dbReference type="InterPro" id="IPR023772">
    <property type="entry name" value="DNA-bd_HTH_TetR-type_CS"/>
</dbReference>
<gene>
    <name evidence="7" type="ORF">BON30_15240</name>
</gene>
<dbReference type="InterPro" id="IPR001647">
    <property type="entry name" value="HTH_TetR"/>
</dbReference>
<dbReference type="SUPFAM" id="SSF46689">
    <property type="entry name" value="Homeodomain-like"/>
    <property type="match status" value="1"/>
</dbReference>
<evidence type="ECO:0000256" key="2">
    <source>
        <dbReference type="ARBA" id="ARBA00023125"/>
    </source>
</evidence>
<accession>A0A1L9BDQ3</accession>
<keyword evidence="8" id="KW-1185">Reference proteome</keyword>
<keyword evidence="2 4" id="KW-0238">DNA-binding</keyword>
<reference evidence="7 8" key="2">
    <citation type="submission" date="2016-12" db="EMBL/GenBank/DDBJ databases">
        <title>Draft Genome Sequence of Cystobacter ferrugineus Strain Cbfe23.</title>
        <authorList>
            <person name="Akbar S."/>
            <person name="Dowd S.E."/>
            <person name="Stevens D.C."/>
        </authorList>
    </citation>
    <scope>NUCLEOTIDE SEQUENCE [LARGE SCALE GENOMIC DNA]</scope>
    <source>
        <strain evidence="7 8">Cbfe23</strain>
    </source>
</reference>
<feature type="region of interest" description="Disordered" evidence="5">
    <location>
        <begin position="1"/>
        <end position="22"/>
    </location>
</feature>
<name>A0A1L9BDQ3_9BACT</name>
<dbReference type="InterPro" id="IPR050109">
    <property type="entry name" value="HTH-type_TetR-like_transc_reg"/>
</dbReference>
<dbReference type="AlphaFoldDB" id="A0A1L9BDQ3"/>
<keyword evidence="3" id="KW-0804">Transcription</keyword>
<dbReference type="Proteomes" id="UP000182229">
    <property type="component" value="Unassembled WGS sequence"/>
</dbReference>
<keyword evidence="1" id="KW-0805">Transcription regulation</keyword>